<evidence type="ECO:0000313" key="2">
    <source>
        <dbReference type="Proteomes" id="UP000070501"/>
    </source>
</evidence>
<dbReference type="EMBL" id="KQ964278">
    <property type="protein sequence ID" value="KXJ85586.1"/>
    <property type="molecule type" value="Genomic_DNA"/>
</dbReference>
<dbReference type="Proteomes" id="UP000070501">
    <property type="component" value="Unassembled WGS sequence"/>
</dbReference>
<reference evidence="2" key="1">
    <citation type="submission" date="2016-02" db="EMBL/GenBank/DDBJ databases">
        <title>Draft genome sequence of Microdochium bolleyi, a fungal endophyte of beachgrass.</title>
        <authorList>
            <consortium name="DOE Joint Genome Institute"/>
            <person name="David A.S."/>
            <person name="May G."/>
            <person name="Haridas S."/>
            <person name="Lim J."/>
            <person name="Wang M."/>
            <person name="Labutti K."/>
            <person name="Lipzen A."/>
            <person name="Barry K."/>
            <person name="Grigoriev I.V."/>
        </authorList>
    </citation>
    <scope>NUCLEOTIDE SEQUENCE [LARGE SCALE GENOMIC DNA]</scope>
    <source>
        <strain evidence="2">J235TASD1</strain>
    </source>
</reference>
<dbReference type="AlphaFoldDB" id="A0A136IKU7"/>
<keyword evidence="2" id="KW-1185">Reference proteome</keyword>
<accession>A0A136IKU7</accession>
<name>A0A136IKU7_9PEZI</name>
<feature type="non-terminal residue" evidence="1">
    <location>
        <position position="52"/>
    </location>
</feature>
<proteinExistence type="predicted"/>
<dbReference type="InParanoid" id="A0A136IKU7"/>
<sequence>MAVRFRLGSGSTLPRPLQQQLFSHNVKLKVGEALLFAPSAILDKAGGGSGEG</sequence>
<evidence type="ECO:0000313" key="1">
    <source>
        <dbReference type="EMBL" id="KXJ85586.1"/>
    </source>
</evidence>
<gene>
    <name evidence="1" type="ORF">Micbo1qcDRAFT_169260</name>
</gene>
<organism evidence="1 2">
    <name type="scientific">Microdochium bolleyi</name>
    <dbReference type="NCBI Taxonomy" id="196109"/>
    <lineage>
        <taxon>Eukaryota</taxon>
        <taxon>Fungi</taxon>
        <taxon>Dikarya</taxon>
        <taxon>Ascomycota</taxon>
        <taxon>Pezizomycotina</taxon>
        <taxon>Sordariomycetes</taxon>
        <taxon>Xylariomycetidae</taxon>
        <taxon>Xylariales</taxon>
        <taxon>Microdochiaceae</taxon>
        <taxon>Microdochium</taxon>
    </lineage>
</organism>
<protein>
    <submittedName>
        <fullName evidence="1">Uncharacterized protein</fullName>
    </submittedName>
</protein>